<dbReference type="InterPro" id="IPR022637">
    <property type="entry name" value="DNA_polIII_beta_cen"/>
</dbReference>
<dbReference type="Proteomes" id="UP000178091">
    <property type="component" value="Unassembled WGS sequence"/>
</dbReference>
<dbReference type="PANTHER" id="PTHR30478">
    <property type="entry name" value="DNA POLYMERASE III SUBUNIT BETA"/>
    <property type="match status" value="1"/>
</dbReference>
<dbReference type="EMBL" id="MEWW01000016">
    <property type="protein sequence ID" value="OGC84452.1"/>
    <property type="molecule type" value="Genomic_DNA"/>
</dbReference>
<dbReference type="Gene3D" id="3.70.10.10">
    <property type="match status" value="1"/>
</dbReference>
<comment type="similarity">
    <text evidence="2 9">Belongs to the beta sliding clamp family.</text>
</comment>
<dbReference type="InterPro" id="IPR022634">
    <property type="entry name" value="DNA_polIII_beta_N"/>
</dbReference>
<comment type="caution">
    <text evidence="13">The sequence shown here is derived from an EMBL/GenBank/DDBJ whole genome shotgun (WGS) entry which is preliminary data.</text>
</comment>
<name>A0A1F4XRW4_9BACT</name>
<keyword evidence="5 9" id="KW-0548">Nucleotidyltransferase</keyword>
<keyword evidence="4 9" id="KW-0808">Transferase</keyword>
<evidence type="ECO:0000259" key="11">
    <source>
        <dbReference type="Pfam" id="PF02767"/>
    </source>
</evidence>
<evidence type="ECO:0000256" key="9">
    <source>
        <dbReference type="PIRNR" id="PIRNR000804"/>
    </source>
</evidence>
<gene>
    <name evidence="13" type="ORF">A3F55_00590</name>
</gene>
<evidence type="ECO:0000313" key="14">
    <source>
        <dbReference type="Proteomes" id="UP000178091"/>
    </source>
</evidence>
<feature type="domain" description="DNA polymerase III beta sliding clamp C-terminal" evidence="12">
    <location>
        <begin position="244"/>
        <end position="363"/>
    </location>
</feature>
<keyword evidence="8" id="KW-0238">DNA-binding</keyword>
<evidence type="ECO:0000256" key="5">
    <source>
        <dbReference type="ARBA" id="ARBA00022695"/>
    </source>
</evidence>
<dbReference type="GO" id="GO:0006271">
    <property type="term" value="P:DNA strand elongation involved in DNA replication"/>
    <property type="evidence" value="ECO:0007669"/>
    <property type="project" value="TreeGrafter"/>
</dbReference>
<comment type="subunit">
    <text evidence="9">Forms a ring-shaped head-to-tail homodimer around DNA.</text>
</comment>
<evidence type="ECO:0000256" key="8">
    <source>
        <dbReference type="ARBA" id="ARBA00023125"/>
    </source>
</evidence>
<evidence type="ECO:0000259" key="10">
    <source>
        <dbReference type="Pfam" id="PF00712"/>
    </source>
</evidence>
<evidence type="ECO:0000256" key="3">
    <source>
        <dbReference type="ARBA" id="ARBA00022490"/>
    </source>
</evidence>
<dbReference type="GO" id="GO:0003887">
    <property type="term" value="F:DNA-directed DNA polymerase activity"/>
    <property type="evidence" value="ECO:0007669"/>
    <property type="project" value="UniProtKB-UniRule"/>
</dbReference>
<comment type="subcellular location">
    <subcellularLocation>
        <location evidence="1 9">Cytoplasm</location>
    </subcellularLocation>
</comment>
<keyword evidence="3 9" id="KW-0963">Cytoplasm</keyword>
<dbReference type="InterPro" id="IPR001001">
    <property type="entry name" value="DNA_polIII_beta"/>
</dbReference>
<dbReference type="NCBIfam" id="TIGR00663">
    <property type="entry name" value="dnan"/>
    <property type="match status" value="1"/>
</dbReference>
<organism evidence="13 14">
    <name type="scientific">Candidatus Adlerbacteria bacterium RIFCSPHIGHO2_12_FULL_53_18</name>
    <dbReference type="NCBI Taxonomy" id="1797242"/>
    <lineage>
        <taxon>Bacteria</taxon>
        <taxon>Candidatus Adleribacteriota</taxon>
    </lineage>
</organism>
<dbReference type="Gene3D" id="3.10.150.10">
    <property type="entry name" value="DNA Polymerase III, subunit A, domain 2"/>
    <property type="match status" value="1"/>
</dbReference>
<dbReference type="InterPro" id="IPR022635">
    <property type="entry name" value="DNA_polIII_beta_C"/>
</dbReference>
<accession>A0A1F4XRW4</accession>
<evidence type="ECO:0000256" key="2">
    <source>
        <dbReference type="ARBA" id="ARBA00010752"/>
    </source>
</evidence>
<dbReference type="SUPFAM" id="SSF55979">
    <property type="entry name" value="DNA clamp"/>
    <property type="match status" value="3"/>
</dbReference>
<evidence type="ECO:0000256" key="1">
    <source>
        <dbReference type="ARBA" id="ARBA00004496"/>
    </source>
</evidence>
<feature type="domain" description="DNA polymerase III beta sliding clamp central" evidence="11">
    <location>
        <begin position="128"/>
        <end position="241"/>
    </location>
</feature>
<evidence type="ECO:0000256" key="6">
    <source>
        <dbReference type="ARBA" id="ARBA00022705"/>
    </source>
</evidence>
<dbReference type="GO" id="GO:0003677">
    <property type="term" value="F:DNA binding"/>
    <property type="evidence" value="ECO:0007669"/>
    <property type="project" value="UniProtKB-UniRule"/>
</dbReference>
<dbReference type="Pfam" id="PF02767">
    <property type="entry name" value="DNA_pol3_beta_2"/>
    <property type="match status" value="1"/>
</dbReference>
<dbReference type="PANTHER" id="PTHR30478:SF0">
    <property type="entry name" value="BETA SLIDING CLAMP"/>
    <property type="match status" value="1"/>
</dbReference>
<dbReference type="PIRSF" id="PIRSF000804">
    <property type="entry name" value="DNA_pol_III_b"/>
    <property type="match status" value="1"/>
</dbReference>
<evidence type="ECO:0000256" key="7">
    <source>
        <dbReference type="ARBA" id="ARBA00022932"/>
    </source>
</evidence>
<feature type="domain" description="DNA polymerase III beta sliding clamp N-terminal" evidence="10">
    <location>
        <begin position="1"/>
        <end position="118"/>
    </location>
</feature>
<keyword evidence="7 9" id="KW-0239">DNA-directed DNA polymerase</keyword>
<protein>
    <recommendedName>
        <fullName evidence="9">Beta sliding clamp</fullName>
    </recommendedName>
</protein>
<dbReference type="CDD" id="cd00140">
    <property type="entry name" value="beta_clamp"/>
    <property type="match status" value="1"/>
</dbReference>
<keyword evidence="6 9" id="KW-0235">DNA replication</keyword>
<dbReference type="GO" id="GO:0005737">
    <property type="term" value="C:cytoplasm"/>
    <property type="evidence" value="ECO:0007669"/>
    <property type="project" value="UniProtKB-SubCell"/>
</dbReference>
<dbReference type="GO" id="GO:0009360">
    <property type="term" value="C:DNA polymerase III complex"/>
    <property type="evidence" value="ECO:0007669"/>
    <property type="project" value="InterPro"/>
</dbReference>
<comment type="function">
    <text evidence="9">Confers DNA tethering and processivity to DNA polymerases and other proteins. Acts as a clamp, forming a ring around DNA (a reaction catalyzed by the clamp-loading complex) which diffuses in an ATP-independent manner freely and bidirectionally along dsDNA. Initially characterized for its ability to contact the catalytic subunit of DNA polymerase III (Pol III), a complex, multichain enzyme responsible for most of the replicative synthesis in bacteria; Pol III exhibits 3'-5' exonuclease proofreading activity. The beta chain is required for initiation of replication as well as for processivity of DNA replication.</text>
</comment>
<dbReference type="AlphaFoldDB" id="A0A1F4XRW4"/>
<evidence type="ECO:0000256" key="4">
    <source>
        <dbReference type="ARBA" id="ARBA00022679"/>
    </source>
</evidence>
<evidence type="ECO:0000313" key="13">
    <source>
        <dbReference type="EMBL" id="OGC84452.1"/>
    </source>
</evidence>
<evidence type="ECO:0000259" key="12">
    <source>
        <dbReference type="Pfam" id="PF02768"/>
    </source>
</evidence>
<proteinExistence type="inferred from homology"/>
<reference evidence="13 14" key="1">
    <citation type="journal article" date="2016" name="Nat. Commun.">
        <title>Thousands of microbial genomes shed light on interconnected biogeochemical processes in an aquifer system.</title>
        <authorList>
            <person name="Anantharaman K."/>
            <person name="Brown C.T."/>
            <person name="Hug L.A."/>
            <person name="Sharon I."/>
            <person name="Castelle C.J."/>
            <person name="Probst A.J."/>
            <person name="Thomas B.C."/>
            <person name="Singh A."/>
            <person name="Wilkins M.J."/>
            <person name="Karaoz U."/>
            <person name="Brodie E.L."/>
            <person name="Williams K.H."/>
            <person name="Hubbard S.S."/>
            <person name="Banfield J.F."/>
        </authorList>
    </citation>
    <scope>NUCLEOTIDE SEQUENCE [LARGE SCALE GENOMIC DNA]</scope>
</reference>
<dbReference type="SMART" id="SM00480">
    <property type="entry name" value="POL3Bc"/>
    <property type="match status" value="1"/>
</dbReference>
<dbReference type="InterPro" id="IPR046938">
    <property type="entry name" value="DNA_clamp_sf"/>
</dbReference>
<dbReference type="Pfam" id="PF00712">
    <property type="entry name" value="DNA_pol3_beta"/>
    <property type="match status" value="1"/>
</dbReference>
<dbReference type="Pfam" id="PF02768">
    <property type="entry name" value="DNA_pol3_beta_3"/>
    <property type="match status" value="1"/>
</dbReference>
<sequence length="365" mass="39239">MKFECATNDILSASALAARFVERRANLPVLAAALMVAEKGRLILRATNLECGVEVVVDAKVSEGGVVAVPAAVLVGFLQNARGKLVSAALKGEVLKLETERASASLKTIPHDDFPVLPKVSASSSFTLKVADLVRALRSVTHCASTSAVKPELQSVLLSAEGGKLITAGTDSFRLAEKTVPLRAGTSVPNLLLPARNATELIRIIEQGSGDIEVYYNEHQISTHTGSVYYTSRLIDGSFPNYQQIVPKSFTTEAVVLREDLQQALKSLSVFSDKFLQVSFTIDPGHKSILLSSRNPDIGEQTTTLRATISGEGFTINFNSRYLADSLQAISGESVRLQSNGPGKPILIKDAADESYFYLAMPMNR</sequence>
<dbReference type="GO" id="GO:0008408">
    <property type="term" value="F:3'-5' exonuclease activity"/>
    <property type="evidence" value="ECO:0007669"/>
    <property type="project" value="InterPro"/>
</dbReference>